<evidence type="ECO:0000259" key="7">
    <source>
        <dbReference type="Pfam" id="PF16874"/>
    </source>
</evidence>
<keyword evidence="3 5" id="KW-0378">Hydrolase</keyword>
<dbReference type="Gene3D" id="2.70.98.60">
    <property type="entry name" value="alpha-galactosidase from lactobacil brevis"/>
    <property type="match status" value="1"/>
</dbReference>
<evidence type="ECO:0000256" key="4">
    <source>
        <dbReference type="ARBA" id="ARBA00023295"/>
    </source>
</evidence>
<accession>A0A1Q9JIB4</accession>
<evidence type="ECO:0000259" key="8">
    <source>
        <dbReference type="Pfam" id="PF16875"/>
    </source>
</evidence>
<name>A0A1Q9JIB4_9FIRM</name>
<dbReference type="InterPro" id="IPR031705">
    <property type="entry name" value="Glyco_hydro_36_C"/>
</dbReference>
<dbReference type="PIRSF" id="PIRSF005536">
    <property type="entry name" value="Agal"/>
    <property type="match status" value="1"/>
</dbReference>
<dbReference type="InterPro" id="IPR050985">
    <property type="entry name" value="Alpha-glycosidase_related"/>
</dbReference>
<evidence type="ECO:0000256" key="1">
    <source>
        <dbReference type="ARBA" id="ARBA00001255"/>
    </source>
</evidence>
<dbReference type="InterPro" id="IPR031704">
    <property type="entry name" value="Glyco_hydro_36_N"/>
</dbReference>
<feature type="domain" description="Glycosyl hydrolase family 36 N-terminal" evidence="8">
    <location>
        <begin position="28"/>
        <end position="284"/>
    </location>
</feature>
<feature type="domain" description="Glycosyl hydrolase family 36 C-terminal" evidence="7">
    <location>
        <begin position="667"/>
        <end position="753"/>
    </location>
</feature>
<sequence>MILYDEEKRIFTIHTDHSTYQMMADPYGYLLHLYYGNRTAGRTDYLLTYRDRGFSGNPGCAGRNRTYSLDALPQEFPFQGGGDFRSTLLCVRDSEGIAGCDLRYREHRIRNGKYGLAGLPAAYAGEKDDAFTLEIVLEDQRLGLEAELLYGVLPHCDIITRSVILRNKGKAGVFLDKAQTACLDFVHGDFDFTVFMGRHAMERIPRRQRLTGGNQVIGSRRGASSHQYNPFVILSEHDAGERAGRCWSMQLVYSGGFEAEAGRDQYGQTRMQMGMGDGRLDYPLGAGEELTLPEVIMSFSGNGMAGLSQNHHRCIQRHIVRGKYRDCPRPVLLNSWEAAYFDFTGRTVVELARQAKLLGIDMVVMDDGWFGERRDDLRGLGDWFANEEKLGGTLGDLAKRVNAEGVRFGIWMEPEMVSEDSGLYREHPDWTLAIPGAEPVRGRYQLVLDFSRPDVREYIFARICEVLDQGNIEYLKWDCNRNIVEAYSDPGRQVREHGGATCVSRGKILHDYILGLYDVLERLHRRYPELLIEGCCGGGGRFDAGMLYYTPQIWCSDNTDAVDRLLIQYGTSFGYPAAAVGAHVSACPNGQTGRTAPLATRGAVAMAGTFGYEMDPAELSAKERQEIRRQITRYREIRRLIQEGLYYRLSDHLNCEGSAGPRTDEFVAWEFVEESGREAVVTVVTTGIHGNMPTQYVRLRGLTPGAMYKVEPEEAPESWNGATPRIYPAEALMDMGLPLPEMRDEYQSVIFRLLREDRQRESQRHPSREDAR</sequence>
<dbReference type="STRING" id="1261640.BHK98_07435"/>
<dbReference type="Pfam" id="PF16874">
    <property type="entry name" value="Glyco_hydro_36C"/>
    <property type="match status" value="1"/>
</dbReference>
<feature type="active site" description="Proton donor" evidence="6">
    <location>
        <position position="557"/>
    </location>
</feature>
<comment type="caution">
    <text evidence="9">The sequence shown here is derived from an EMBL/GenBank/DDBJ whole genome shotgun (WGS) entry which is preliminary data.</text>
</comment>
<dbReference type="InterPro" id="IPR002252">
    <property type="entry name" value="Glyco_hydro_36"/>
</dbReference>
<keyword evidence="4 5" id="KW-0326">Glycosidase</keyword>
<keyword evidence="10" id="KW-1185">Reference proteome</keyword>
<dbReference type="InterPro" id="IPR013780">
    <property type="entry name" value="Glyco_hydro_b"/>
</dbReference>
<comment type="similarity">
    <text evidence="5">Belongs to the glycosyl hydrolase.</text>
</comment>
<dbReference type="InterPro" id="IPR000111">
    <property type="entry name" value="Glyco_hydro_27/36_CS"/>
</dbReference>
<organism evidence="9 10">
    <name type="scientific">Hornefia porci</name>
    <dbReference type="NCBI Taxonomy" id="2652292"/>
    <lineage>
        <taxon>Bacteria</taxon>
        <taxon>Bacillati</taxon>
        <taxon>Bacillota</taxon>
        <taxon>Clostridia</taxon>
        <taxon>Peptostreptococcales</taxon>
        <taxon>Anaerovoracaceae</taxon>
        <taxon>Hornefia</taxon>
    </lineage>
</organism>
<dbReference type="GO" id="GO:0016052">
    <property type="term" value="P:carbohydrate catabolic process"/>
    <property type="evidence" value="ECO:0007669"/>
    <property type="project" value="InterPro"/>
</dbReference>
<dbReference type="PRINTS" id="PR00743">
    <property type="entry name" value="GLHYDRLASE36"/>
</dbReference>
<protein>
    <recommendedName>
        <fullName evidence="2 5">Alpha-galactosidase</fullName>
        <ecNumber evidence="2 5">3.2.1.22</ecNumber>
    </recommendedName>
</protein>
<evidence type="ECO:0000256" key="3">
    <source>
        <dbReference type="ARBA" id="ARBA00022801"/>
    </source>
</evidence>
<dbReference type="EC" id="3.2.1.22" evidence="2 5"/>
<evidence type="ECO:0000313" key="9">
    <source>
        <dbReference type="EMBL" id="OLR55905.1"/>
    </source>
</evidence>
<comment type="catalytic activity">
    <reaction evidence="1 5">
        <text>Hydrolysis of terminal, non-reducing alpha-D-galactose residues in alpha-D-galactosides, including galactose oligosaccharides, galactomannans and galactolipids.</text>
        <dbReference type="EC" id="3.2.1.22"/>
    </reaction>
</comment>
<evidence type="ECO:0000256" key="6">
    <source>
        <dbReference type="PIRSR" id="PIRSR005536-1"/>
    </source>
</evidence>
<dbReference type="Proteomes" id="UP000187404">
    <property type="component" value="Unassembled WGS sequence"/>
</dbReference>
<proteinExistence type="inferred from homology"/>
<dbReference type="PANTHER" id="PTHR43053:SF3">
    <property type="entry name" value="ALPHA-GALACTOSIDASE C-RELATED"/>
    <property type="match status" value="1"/>
</dbReference>
<evidence type="ECO:0000313" key="10">
    <source>
        <dbReference type="Proteomes" id="UP000187404"/>
    </source>
</evidence>
<gene>
    <name evidence="9" type="ORF">BHK98_07435</name>
</gene>
<feature type="active site" description="Nucleophile" evidence="6">
    <location>
        <position position="478"/>
    </location>
</feature>
<dbReference type="Pfam" id="PF02065">
    <property type="entry name" value="Melibiase"/>
    <property type="match status" value="1"/>
</dbReference>
<dbReference type="InterPro" id="IPR013785">
    <property type="entry name" value="Aldolase_TIM"/>
</dbReference>
<dbReference type="Gene3D" id="2.60.40.1180">
    <property type="entry name" value="Golgi alpha-mannosidase II"/>
    <property type="match status" value="1"/>
</dbReference>
<dbReference type="OrthoDB" id="9758822at2"/>
<dbReference type="PANTHER" id="PTHR43053">
    <property type="entry name" value="GLYCOSIDASE FAMILY 31"/>
    <property type="match status" value="1"/>
</dbReference>
<dbReference type="PROSITE" id="PS00512">
    <property type="entry name" value="ALPHA_GALACTOSIDASE"/>
    <property type="match status" value="1"/>
</dbReference>
<dbReference type="AlphaFoldDB" id="A0A1Q9JIB4"/>
<dbReference type="GO" id="GO:0004557">
    <property type="term" value="F:alpha-galactosidase activity"/>
    <property type="evidence" value="ECO:0007669"/>
    <property type="project" value="UniProtKB-UniRule"/>
</dbReference>
<dbReference type="SUPFAM" id="SSF51445">
    <property type="entry name" value="(Trans)glycosidases"/>
    <property type="match status" value="1"/>
</dbReference>
<evidence type="ECO:0000256" key="2">
    <source>
        <dbReference type="ARBA" id="ARBA00012755"/>
    </source>
</evidence>
<dbReference type="FunFam" id="3.20.20.70:FF:000118">
    <property type="entry name" value="Alpha-galactosidase"/>
    <property type="match status" value="1"/>
</dbReference>
<reference evidence="9 10" key="1">
    <citation type="journal article" date="2016" name="Appl. Environ. Microbiol.">
        <title>Function and Phylogeny of Bacterial Butyryl Coenzyme A:Acetate Transferases and Their Diversity in the Proximal Colon of Swine.</title>
        <authorList>
            <person name="Trachsel J."/>
            <person name="Bayles D.O."/>
            <person name="Looft T."/>
            <person name="Levine U.Y."/>
            <person name="Allen H.K."/>
        </authorList>
    </citation>
    <scope>NUCLEOTIDE SEQUENCE [LARGE SCALE GENOMIC DNA]</scope>
    <source>
        <strain evidence="9 10">68-3-10</strain>
    </source>
</reference>
<evidence type="ECO:0000256" key="5">
    <source>
        <dbReference type="PIRNR" id="PIRNR005536"/>
    </source>
</evidence>
<dbReference type="EMBL" id="MJIE01000001">
    <property type="protein sequence ID" value="OLR55905.1"/>
    <property type="molecule type" value="Genomic_DNA"/>
</dbReference>
<dbReference type="InterPro" id="IPR017853">
    <property type="entry name" value="GH"/>
</dbReference>
<dbReference type="InterPro" id="IPR038417">
    <property type="entry name" value="Alpga-gal_N_sf"/>
</dbReference>
<dbReference type="Pfam" id="PF16875">
    <property type="entry name" value="Glyco_hydro_36N"/>
    <property type="match status" value="1"/>
</dbReference>
<dbReference type="CDD" id="cd14791">
    <property type="entry name" value="GH36"/>
    <property type="match status" value="1"/>
</dbReference>
<dbReference type="Gene3D" id="3.20.20.70">
    <property type="entry name" value="Aldolase class I"/>
    <property type="match status" value="1"/>
</dbReference>